<gene>
    <name evidence="1" type="ORF">IQ241_05085</name>
</gene>
<dbReference type="InterPro" id="IPR007922">
    <property type="entry name" value="DciA-like"/>
</dbReference>
<comment type="caution">
    <text evidence="1">The sequence shown here is derived from an EMBL/GenBank/DDBJ whole genome shotgun (WGS) entry which is preliminary data.</text>
</comment>
<dbReference type="Pfam" id="PF05258">
    <property type="entry name" value="DciA"/>
    <property type="match status" value="1"/>
</dbReference>
<dbReference type="RefSeq" id="WP_193905337.1">
    <property type="nucleotide sequence ID" value="NZ_JADEXG010000008.1"/>
</dbReference>
<evidence type="ECO:0000313" key="2">
    <source>
        <dbReference type="Proteomes" id="UP000636505"/>
    </source>
</evidence>
<organism evidence="1 2">
    <name type="scientific">Vasconcelosia minhoensis LEGE 07310</name>
    <dbReference type="NCBI Taxonomy" id="915328"/>
    <lineage>
        <taxon>Bacteria</taxon>
        <taxon>Bacillati</taxon>
        <taxon>Cyanobacteriota</taxon>
        <taxon>Cyanophyceae</taxon>
        <taxon>Nodosilineales</taxon>
        <taxon>Cymatolegaceae</taxon>
        <taxon>Vasconcelosia</taxon>
        <taxon>Vasconcelosia minhoensis</taxon>
    </lineage>
</organism>
<dbReference type="EMBL" id="JADEXG010000008">
    <property type="protein sequence ID" value="MBE9076676.1"/>
    <property type="molecule type" value="Genomic_DNA"/>
</dbReference>
<keyword evidence="2" id="KW-1185">Reference proteome</keyword>
<dbReference type="AlphaFoldDB" id="A0A8J7A9T1"/>
<dbReference type="PANTHER" id="PTHR36456">
    <property type="entry name" value="UPF0232 PROTEIN SCO3875"/>
    <property type="match status" value="1"/>
</dbReference>
<sequence length="183" mass="21042">MALEKLHQLLQGLEAQESWQMRRQMRQILDHWPKSVGSAVARQSRPVGVRRSVLYVATASAAWAQTLAFERLNILRQLNPYLAQPLRDIRFSPAQWTQSADHNPRLRVEGQLRSHPCYTPPAHSQPPLASLPSTPKQSFERWAKAVQQQQQRQIRCPTCCYPCPPGEIQRWSVCALCAVKQWK</sequence>
<proteinExistence type="predicted"/>
<dbReference type="PANTHER" id="PTHR36456:SF1">
    <property type="entry name" value="UPF0232 PROTEIN SCO3875"/>
    <property type="match status" value="1"/>
</dbReference>
<dbReference type="Proteomes" id="UP000636505">
    <property type="component" value="Unassembled WGS sequence"/>
</dbReference>
<reference evidence="1" key="1">
    <citation type="submission" date="2020-10" db="EMBL/GenBank/DDBJ databases">
        <authorList>
            <person name="Castelo-Branco R."/>
            <person name="Eusebio N."/>
            <person name="Adriana R."/>
            <person name="Vieira A."/>
            <person name="Brugerolle De Fraissinette N."/>
            <person name="Rezende De Castro R."/>
            <person name="Schneider M.P."/>
            <person name="Vasconcelos V."/>
            <person name="Leao P.N."/>
        </authorList>
    </citation>
    <scope>NUCLEOTIDE SEQUENCE</scope>
    <source>
        <strain evidence="1">LEGE 07310</strain>
    </source>
</reference>
<evidence type="ECO:0000313" key="1">
    <source>
        <dbReference type="EMBL" id="MBE9076676.1"/>
    </source>
</evidence>
<name>A0A8J7A9T1_9CYAN</name>
<protein>
    <submittedName>
        <fullName evidence="1">DUF721 domain-containing protein</fullName>
    </submittedName>
</protein>
<accession>A0A8J7A9T1</accession>